<organism evidence="5">
    <name type="scientific">Streptomyces sp. FR1</name>
    <dbReference type="NCBI Taxonomy" id="349971"/>
    <lineage>
        <taxon>Bacteria</taxon>
        <taxon>Bacillati</taxon>
        <taxon>Actinomycetota</taxon>
        <taxon>Actinomycetes</taxon>
        <taxon>Kitasatosporales</taxon>
        <taxon>Streptomycetaceae</taxon>
        <taxon>Streptomyces</taxon>
    </lineage>
</organism>
<name>V9YZZ7_9ACTN</name>
<keyword evidence="5" id="KW-0614">Plasmid</keyword>
<keyword evidence="5" id="KW-0472">Membrane</keyword>
<keyword evidence="1" id="KW-0805">Transcription regulation</keyword>
<proteinExistence type="predicted"/>
<accession>V9YZZ7</accession>
<feature type="domain" description="Putative zinc-finger" evidence="4">
    <location>
        <begin position="8"/>
        <end position="42"/>
    </location>
</feature>
<dbReference type="Gene3D" id="1.10.10.1320">
    <property type="entry name" value="Anti-sigma factor, zinc-finger domain"/>
    <property type="match status" value="1"/>
</dbReference>
<dbReference type="RefSeq" id="WP_024126291.1">
    <property type="nucleotide sequence ID" value="NC_023283.1"/>
</dbReference>
<evidence type="ECO:0000313" key="5">
    <source>
        <dbReference type="EMBL" id="AHE38910.1"/>
    </source>
</evidence>
<keyword evidence="2" id="KW-0804">Transcription</keyword>
<dbReference type="EMBL" id="KF602048">
    <property type="protein sequence ID" value="AHE38910.1"/>
    <property type="molecule type" value="Genomic_DNA"/>
</dbReference>
<dbReference type="Pfam" id="PF13490">
    <property type="entry name" value="zf-HC2"/>
    <property type="match status" value="1"/>
</dbReference>
<reference evidence="5" key="1">
    <citation type="submission" date="2013-09" db="EMBL/GenBank/DDBJ databases">
        <title>Complete nucleotide sequence of Streptomyces linear plasmid pFRL3.</title>
        <authorList>
            <person name="Chen Z."/>
            <person name="Fang P."/>
            <person name="Qin Z."/>
        </authorList>
    </citation>
    <scope>NUCLEOTIDE SEQUENCE</scope>
    <source>
        <plasmid evidence="5">pFRL3</plasmid>
    </source>
</reference>
<geneLocation type="plasmid" evidence="5">
    <name>pFRL3</name>
</geneLocation>
<sequence length="102" mass="11032">MANPTAGCDEIREWLGAYVIGALEPGEDAPVRAHLAHCPACRSERDDLADVVRLLRDALPLPAGAHDARPPRSQPLDQEESREGDGRGQSGATGQRPTRRRT</sequence>
<dbReference type="AlphaFoldDB" id="V9YZZ7"/>
<gene>
    <name evidence="5" type="ORF">pFRL3_133c</name>
</gene>
<feature type="region of interest" description="Disordered" evidence="3">
    <location>
        <begin position="61"/>
        <end position="102"/>
    </location>
</feature>
<dbReference type="InterPro" id="IPR027383">
    <property type="entry name" value="Znf_put"/>
</dbReference>
<dbReference type="InterPro" id="IPR041916">
    <property type="entry name" value="Anti_sigma_zinc_sf"/>
</dbReference>
<keyword evidence="5" id="KW-0812">Transmembrane</keyword>
<evidence type="ECO:0000259" key="4">
    <source>
        <dbReference type="Pfam" id="PF13490"/>
    </source>
</evidence>
<evidence type="ECO:0000256" key="1">
    <source>
        <dbReference type="ARBA" id="ARBA00023015"/>
    </source>
</evidence>
<evidence type="ECO:0000256" key="3">
    <source>
        <dbReference type="SAM" id="MobiDB-lite"/>
    </source>
</evidence>
<protein>
    <submittedName>
        <fullName evidence="5">Putative transmembrane anti-sigma factor</fullName>
    </submittedName>
</protein>
<evidence type="ECO:0000256" key="2">
    <source>
        <dbReference type="ARBA" id="ARBA00023163"/>
    </source>
</evidence>